<reference evidence="2 3" key="1">
    <citation type="journal article" date="2014" name="Genome Announc.">
        <title>Draft Genome Sequence of Streptomyces roseochromogenes subsp. oscitans DS 12.976, Producer of the Aminocoumarin Antibiotic Clorobiocin.</title>
        <authorList>
            <person name="Ruckert C."/>
            <person name="Kalinowski J."/>
            <person name="Heide L."/>
            <person name="Apel A.K."/>
        </authorList>
    </citation>
    <scope>NUCLEOTIDE SEQUENCE [LARGE SCALE GENOMIC DNA]</scope>
    <source>
        <strain evidence="2 3">DS 12.976</strain>
    </source>
</reference>
<feature type="region of interest" description="Disordered" evidence="1">
    <location>
        <begin position="1"/>
        <end position="28"/>
    </location>
</feature>
<feature type="compositionally biased region" description="Low complexity" evidence="1">
    <location>
        <begin position="1"/>
        <end position="27"/>
    </location>
</feature>
<organism evidence="2 3">
    <name type="scientific">Streptomyces roseochromogenus subsp. oscitans DS 12.976</name>
    <dbReference type="NCBI Taxonomy" id="1352936"/>
    <lineage>
        <taxon>Bacteria</taxon>
        <taxon>Bacillati</taxon>
        <taxon>Actinomycetota</taxon>
        <taxon>Actinomycetes</taxon>
        <taxon>Kitasatosporales</taxon>
        <taxon>Streptomycetaceae</taxon>
        <taxon>Streptomyces</taxon>
    </lineage>
</organism>
<dbReference type="AlphaFoldDB" id="V6KDF4"/>
<evidence type="ECO:0000256" key="1">
    <source>
        <dbReference type="SAM" id="MobiDB-lite"/>
    </source>
</evidence>
<gene>
    <name evidence="2" type="ORF">M878_20560</name>
</gene>
<evidence type="ECO:0000313" key="3">
    <source>
        <dbReference type="Proteomes" id="UP000017984"/>
    </source>
</evidence>
<protein>
    <recommendedName>
        <fullName evidence="4">Phytase-like domain-containing protein</fullName>
    </recommendedName>
</protein>
<accession>V6KDF4</accession>
<name>V6KDF4_STRRC</name>
<dbReference type="RefSeq" id="WP_023548100.1">
    <property type="nucleotide sequence ID" value="NZ_CM002285.1"/>
</dbReference>
<dbReference type="EMBL" id="AWQX01000177">
    <property type="protein sequence ID" value="EST29471.1"/>
    <property type="molecule type" value="Genomic_DNA"/>
</dbReference>
<dbReference type="HOGENOM" id="CLU_1712300_0_0_11"/>
<evidence type="ECO:0000313" key="2">
    <source>
        <dbReference type="EMBL" id="EST29471.1"/>
    </source>
</evidence>
<comment type="caution">
    <text evidence="2">The sequence shown here is derived from an EMBL/GenBank/DDBJ whole genome shotgun (WGS) entry which is preliminary data.</text>
</comment>
<dbReference type="Proteomes" id="UP000017984">
    <property type="component" value="Chromosome"/>
</dbReference>
<evidence type="ECO:0008006" key="4">
    <source>
        <dbReference type="Google" id="ProtNLM"/>
    </source>
</evidence>
<proteinExistence type="predicted"/>
<sequence>MPTTSSPPLLSHPAAPSPGPAAGADAPRIITHPPARCAAADSAVLKSVGITPVAKTLGLDLGGLLTGLDPTGGFFGHDKIEGVATTDGGRTIVVSNDSDFGVDGISGTTPAPPYTLHAKTLPNGTQDDGEYLAVDTTRLPAATSTATVTITVK</sequence>
<dbReference type="STRING" id="1352936.M878_20560"/>
<dbReference type="PATRIC" id="fig|1352936.5.peg.4308"/>
<keyword evidence="3" id="KW-1185">Reference proteome</keyword>